<comment type="caution">
    <text evidence="2">The sequence shown here is derived from an EMBL/GenBank/DDBJ whole genome shotgun (WGS) entry which is preliminary data.</text>
</comment>
<proteinExistence type="predicted"/>
<name>A0A820H0V1_9BILA</name>
<dbReference type="AlphaFoldDB" id="A0A820H0V1"/>
<feature type="non-terminal residue" evidence="2">
    <location>
        <position position="25"/>
    </location>
</feature>
<evidence type="ECO:0000313" key="2">
    <source>
        <dbReference type="EMBL" id="CAF4287379.1"/>
    </source>
</evidence>
<accession>A0A820H0V1</accession>
<gene>
    <name evidence="2" type="ORF">OTI717_LOCUS41626</name>
</gene>
<dbReference type="Proteomes" id="UP000663823">
    <property type="component" value="Unassembled WGS sequence"/>
</dbReference>
<sequence>MEGGSSIMKRIAGRDHPQILTDAQG</sequence>
<protein>
    <submittedName>
        <fullName evidence="2">Uncharacterized protein</fullName>
    </submittedName>
</protein>
<organism evidence="2 3">
    <name type="scientific">Rotaria sordida</name>
    <dbReference type="NCBI Taxonomy" id="392033"/>
    <lineage>
        <taxon>Eukaryota</taxon>
        <taxon>Metazoa</taxon>
        <taxon>Spiralia</taxon>
        <taxon>Gnathifera</taxon>
        <taxon>Rotifera</taxon>
        <taxon>Eurotatoria</taxon>
        <taxon>Bdelloidea</taxon>
        <taxon>Philodinida</taxon>
        <taxon>Philodinidae</taxon>
        <taxon>Rotaria</taxon>
    </lineage>
</organism>
<feature type="region of interest" description="Disordered" evidence="1">
    <location>
        <begin position="1"/>
        <end position="25"/>
    </location>
</feature>
<reference evidence="2" key="1">
    <citation type="submission" date="2021-02" db="EMBL/GenBank/DDBJ databases">
        <authorList>
            <person name="Nowell W R."/>
        </authorList>
    </citation>
    <scope>NUCLEOTIDE SEQUENCE</scope>
</reference>
<dbReference type="EMBL" id="CAJOAX010042860">
    <property type="protein sequence ID" value="CAF4287379.1"/>
    <property type="molecule type" value="Genomic_DNA"/>
</dbReference>
<evidence type="ECO:0000256" key="1">
    <source>
        <dbReference type="SAM" id="MobiDB-lite"/>
    </source>
</evidence>
<evidence type="ECO:0000313" key="3">
    <source>
        <dbReference type="Proteomes" id="UP000663823"/>
    </source>
</evidence>